<feature type="domain" description="NACHT" evidence="7">
    <location>
        <begin position="126"/>
        <end position="260"/>
    </location>
</feature>
<sequence length="839" mass="95860">PGLPVLNWNSRDIVSQLSCLDVSTSCGFRPCIKSDWKINESLDEHQNNMRMRHEHVTEGTDEKQRGPLLKKIYTELYITEGLREEVHTQHEVWQLETISWNNLLHNAPIRCQDIFKVLTDQHGSIRVVLTIGVAGIGKTFSVQKFTLDWAEGFKNQDISAVVPLSFREMNLIRDEQHSLLTLIQLFHPTFQKIPAEQLSVCKLLFIFDGLDESRLSLDFNNSQVVSDVTQKSSINVLLTNLIQGRLLPSALVWITSRPAAANQIPPSCVSRVTEVRGFTDSQKEEYFRRRFSDEDLSSRIISHIKASKSLFIMCGVPVFCWITAVVLENMLTTEKRKELPTTMTDMYSHFLMNPQELTEADMEVLLKLGRLAFEHLEKGNIMFYQEDLEQCGLDVTEASLYSGVCTEIFRRECGIFQKPVYCFVHLSVQEFLAAVYMIHCYNNKKTEVVENLLKNQTNISTLDKFLSRIMKKSLQSQTGHLDLFVRFLHGLSVESNQRLLGSLLGQTENSPEIIQRIINNLKEMKTNDMSPDRSINIFHCLMEMKDPSVHQEIQEFLKTREQKRSLFLNTLSNSIKFNVLFVLQIVRTMEFKDKNSELIFLCLHVCHHRYELSENDCEAVASALKSNPSHLIELDLSKAKLKDSALEVLSGGLKKNLNLSSAFRLENCNMSEISCAALGSALQSNPFHLKHLYLSFNNLQHCGFDSLCAVLESPNCKLQTLRLIGCRLSEPNCAALGSALKSNPFHLIELDLNRNKMVKDSGLKLLCGFLGRPDCRLKTLRSDFIFGFARLKMDRNFCSMLLRTAHLHNRSFCGLIHSLLWKCRFLPQKKKDVGLIPSL</sequence>
<reference evidence="8" key="2">
    <citation type="submission" date="2025-08" db="UniProtKB">
        <authorList>
            <consortium name="Ensembl"/>
        </authorList>
    </citation>
    <scope>IDENTIFICATION</scope>
    <source>
        <strain evidence="8">Hd-rR</strain>
    </source>
</reference>
<keyword evidence="9" id="KW-1185">Reference proteome</keyword>
<dbReference type="GeneTree" id="ENSGT01070000253760"/>
<reference evidence="8" key="3">
    <citation type="submission" date="2025-09" db="UniProtKB">
        <authorList>
            <consortium name="Ensembl"/>
        </authorList>
    </citation>
    <scope>IDENTIFICATION</scope>
    <source>
        <strain evidence="8">Hd-rR</strain>
    </source>
</reference>
<evidence type="ECO:0000313" key="9">
    <source>
        <dbReference type="Proteomes" id="UP000001038"/>
    </source>
</evidence>
<dbReference type="Proteomes" id="UP000001038">
    <property type="component" value="Chromosome 18"/>
</dbReference>
<protein>
    <recommendedName>
        <fullName evidence="7">NACHT domain-containing protein</fullName>
    </recommendedName>
</protein>
<dbReference type="InterPro" id="IPR032675">
    <property type="entry name" value="LRR_dom_sf"/>
</dbReference>
<dbReference type="InterPro" id="IPR051261">
    <property type="entry name" value="NLR"/>
</dbReference>
<dbReference type="Gene3D" id="3.80.10.10">
    <property type="entry name" value="Ribonuclease Inhibitor"/>
    <property type="match status" value="1"/>
</dbReference>
<dbReference type="Ensembl" id="ENSORLT00000038540.1">
    <property type="protein sequence ID" value="ENSORLP00000039970.1"/>
    <property type="gene ID" value="ENSORLG00000030106.1"/>
</dbReference>
<dbReference type="Gene3D" id="3.40.50.300">
    <property type="entry name" value="P-loop containing nucleotide triphosphate hydrolases"/>
    <property type="match status" value="1"/>
</dbReference>
<dbReference type="SUPFAM" id="SSF52047">
    <property type="entry name" value="RNI-like"/>
    <property type="match status" value="1"/>
</dbReference>
<dbReference type="Pfam" id="PF14484">
    <property type="entry name" value="FISNA"/>
    <property type="match status" value="1"/>
</dbReference>
<dbReference type="Pfam" id="PF13516">
    <property type="entry name" value="LRR_6"/>
    <property type="match status" value="1"/>
</dbReference>
<evidence type="ECO:0000256" key="3">
    <source>
        <dbReference type="ARBA" id="ARBA00022614"/>
    </source>
</evidence>
<keyword evidence="2" id="KW-0963">Cytoplasm</keyword>
<evidence type="ECO:0000313" key="8">
    <source>
        <dbReference type="Ensembl" id="ENSORLP00000039970.1"/>
    </source>
</evidence>
<dbReference type="PANTHER" id="PTHR24106">
    <property type="entry name" value="NACHT, LRR AND CARD DOMAINS-CONTAINING"/>
    <property type="match status" value="1"/>
</dbReference>
<dbReference type="InParanoid" id="A0A3B3I858"/>
<keyword evidence="4" id="KW-0677">Repeat</keyword>
<keyword evidence="5" id="KW-0547">Nucleotide-binding</keyword>
<dbReference type="InterPro" id="IPR001611">
    <property type="entry name" value="Leu-rich_rpt"/>
</dbReference>
<evidence type="ECO:0000256" key="1">
    <source>
        <dbReference type="ARBA" id="ARBA00004496"/>
    </source>
</evidence>
<keyword evidence="6" id="KW-0067">ATP-binding</keyword>
<dbReference type="InterPro" id="IPR007111">
    <property type="entry name" value="NACHT_NTPase"/>
</dbReference>
<dbReference type="Pfam" id="PF05729">
    <property type="entry name" value="NACHT"/>
    <property type="match status" value="1"/>
</dbReference>
<dbReference type="SMART" id="SM01288">
    <property type="entry name" value="FISNA"/>
    <property type="match status" value="1"/>
</dbReference>
<dbReference type="SMART" id="SM00368">
    <property type="entry name" value="LRR_RI"/>
    <property type="match status" value="5"/>
</dbReference>
<evidence type="ECO:0000256" key="4">
    <source>
        <dbReference type="ARBA" id="ARBA00022737"/>
    </source>
</evidence>
<dbReference type="Pfam" id="PF17776">
    <property type="entry name" value="NLRC4_HD2"/>
    <property type="match status" value="1"/>
</dbReference>
<name>A0A3B3I858_ORYLA</name>
<proteinExistence type="predicted"/>
<dbReference type="GO" id="GO:0005524">
    <property type="term" value="F:ATP binding"/>
    <property type="evidence" value="ECO:0007669"/>
    <property type="project" value="UniProtKB-KW"/>
</dbReference>
<evidence type="ECO:0000256" key="2">
    <source>
        <dbReference type="ARBA" id="ARBA00022490"/>
    </source>
</evidence>
<dbReference type="AlphaFoldDB" id="A0A3B3I858"/>
<comment type="subcellular location">
    <subcellularLocation>
        <location evidence="1">Cytoplasm</location>
    </subcellularLocation>
</comment>
<accession>A0A3B3I858</accession>
<evidence type="ECO:0000256" key="6">
    <source>
        <dbReference type="ARBA" id="ARBA00022840"/>
    </source>
</evidence>
<dbReference type="InterPro" id="IPR029495">
    <property type="entry name" value="NACHT-assoc"/>
</dbReference>
<keyword evidence="3" id="KW-0433">Leucine-rich repeat</keyword>
<dbReference type="GO" id="GO:0005737">
    <property type="term" value="C:cytoplasm"/>
    <property type="evidence" value="ECO:0007669"/>
    <property type="project" value="UniProtKB-SubCell"/>
</dbReference>
<evidence type="ECO:0000259" key="7">
    <source>
        <dbReference type="PROSITE" id="PS50837"/>
    </source>
</evidence>
<dbReference type="InterPro" id="IPR041075">
    <property type="entry name" value="NOD1/2_WH"/>
</dbReference>
<dbReference type="Pfam" id="PF17779">
    <property type="entry name" value="WHD_NOD2"/>
    <property type="match status" value="1"/>
</dbReference>
<dbReference type="InterPro" id="IPR027417">
    <property type="entry name" value="P-loop_NTPase"/>
</dbReference>
<dbReference type="SUPFAM" id="SSF52540">
    <property type="entry name" value="P-loop containing nucleoside triphosphate hydrolases"/>
    <property type="match status" value="1"/>
</dbReference>
<reference evidence="8 9" key="1">
    <citation type="journal article" date="2007" name="Nature">
        <title>The medaka draft genome and insights into vertebrate genome evolution.</title>
        <authorList>
            <person name="Kasahara M."/>
            <person name="Naruse K."/>
            <person name="Sasaki S."/>
            <person name="Nakatani Y."/>
            <person name="Qu W."/>
            <person name="Ahsan B."/>
            <person name="Yamada T."/>
            <person name="Nagayasu Y."/>
            <person name="Doi K."/>
            <person name="Kasai Y."/>
            <person name="Jindo T."/>
            <person name="Kobayashi D."/>
            <person name="Shimada A."/>
            <person name="Toyoda A."/>
            <person name="Kuroki Y."/>
            <person name="Fujiyama A."/>
            <person name="Sasaki T."/>
            <person name="Shimizu A."/>
            <person name="Asakawa S."/>
            <person name="Shimizu N."/>
            <person name="Hashimoto S."/>
            <person name="Yang J."/>
            <person name="Lee Y."/>
            <person name="Matsushima K."/>
            <person name="Sugano S."/>
            <person name="Sakaizumi M."/>
            <person name="Narita T."/>
            <person name="Ohishi K."/>
            <person name="Haga S."/>
            <person name="Ohta F."/>
            <person name="Nomoto H."/>
            <person name="Nogata K."/>
            <person name="Morishita T."/>
            <person name="Endo T."/>
            <person name="Shin-I T."/>
            <person name="Takeda H."/>
            <person name="Morishita S."/>
            <person name="Kohara Y."/>
        </authorList>
    </citation>
    <scope>NUCLEOTIDE SEQUENCE [LARGE SCALE GENOMIC DNA]</scope>
    <source>
        <strain evidence="8 9">Hd-rR</strain>
    </source>
</reference>
<dbReference type="Bgee" id="ENSORLG00000030106">
    <property type="expression patterns" value="Expressed in intestine and 4 other cell types or tissues"/>
</dbReference>
<organism evidence="8 9">
    <name type="scientific">Oryzias latipes</name>
    <name type="common">Japanese rice fish</name>
    <name type="synonym">Japanese killifish</name>
    <dbReference type="NCBI Taxonomy" id="8090"/>
    <lineage>
        <taxon>Eukaryota</taxon>
        <taxon>Metazoa</taxon>
        <taxon>Chordata</taxon>
        <taxon>Craniata</taxon>
        <taxon>Vertebrata</taxon>
        <taxon>Euteleostomi</taxon>
        <taxon>Actinopterygii</taxon>
        <taxon>Neopterygii</taxon>
        <taxon>Teleostei</taxon>
        <taxon>Neoteleostei</taxon>
        <taxon>Acanthomorphata</taxon>
        <taxon>Ovalentaria</taxon>
        <taxon>Atherinomorphae</taxon>
        <taxon>Beloniformes</taxon>
        <taxon>Adrianichthyidae</taxon>
        <taxon>Oryziinae</taxon>
        <taxon>Oryzias</taxon>
    </lineage>
</organism>
<dbReference type="PROSITE" id="PS50837">
    <property type="entry name" value="NACHT"/>
    <property type="match status" value="1"/>
</dbReference>
<evidence type="ECO:0000256" key="5">
    <source>
        <dbReference type="ARBA" id="ARBA00022741"/>
    </source>
</evidence>
<dbReference type="FunFam" id="3.40.50.300:FF:001524">
    <property type="entry name" value="Si:dkey-126g1.7"/>
    <property type="match status" value="1"/>
</dbReference>
<dbReference type="InterPro" id="IPR041267">
    <property type="entry name" value="NLRP_HD2"/>
</dbReference>